<feature type="region of interest" description="Disordered" evidence="1">
    <location>
        <begin position="109"/>
        <end position="170"/>
    </location>
</feature>
<dbReference type="SUPFAM" id="SSF54928">
    <property type="entry name" value="RNA-binding domain, RBD"/>
    <property type="match status" value="1"/>
</dbReference>
<dbReference type="OrthoDB" id="2935572at2759"/>
<dbReference type="RefSeq" id="XP_033679463.1">
    <property type="nucleotide sequence ID" value="XM_033824119.1"/>
</dbReference>
<name>A0A6A6I2S8_9PLEO</name>
<accession>A0A6A6I2S8</accession>
<sequence>MAAVTIGKSYFDALLRRAEFHTSGHDFDTTPSLSNNVTISKAEHDYLIQAVREYNLLKSALFRGGLTAETLETLLSGESGVTNDEPNDYTTHTHTWGETFVRPQSVPVTMTAPHADDSSPNSDNTAVGDGLQPRPHPHSYNRVYSYGQPDSSIDSPEKEDDLQGSSQRVPVHDQRTVLITNLSDRTTHKDLAGIIRGGRLLDIFLRNDRTATISFVEGAAEFLAYAKRNDIYLHTKRLEFRWNDRQFHVPPHVANKIANGASRNLVVRGAAGKLTEDQIRDHLDHIHNLVVIDINFKNPDAYISTNSIHNALFARTCMMSRTAYKGLRIDWCPDECAAPLPRPSLKVQTPAPAVPMKPMPITNRYHLLDTGSDLDSDSEESSYITSGIPVNNNWADAAVA</sequence>
<evidence type="ECO:0000256" key="1">
    <source>
        <dbReference type="SAM" id="MobiDB-lite"/>
    </source>
</evidence>
<dbReference type="EMBL" id="ML987203">
    <property type="protein sequence ID" value="KAF2244459.1"/>
    <property type="molecule type" value="Genomic_DNA"/>
</dbReference>
<dbReference type="InterPro" id="IPR035979">
    <property type="entry name" value="RBD_domain_sf"/>
</dbReference>
<gene>
    <name evidence="2" type="ORF">BU26DRAFT_435269</name>
</gene>
<protein>
    <recommendedName>
        <fullName evidence="4">RRM domain-containing protein</fullName>
    </recommendedName>
</protein>
<dbReference type="Gene3D" id="3.30.70.330">
    <property type="match status" value="1"/>
</dbReference>
<dbReference type="AlphaFoldDB" id="A0A6A6I2S8"/>
<organism evidence="2 3">
    <name type="scientific">Trematosphaeria pertusa</name>
    <dbReference type="NCBI Taxonomy" id="390896"/>
    <lineage>
        <taxon>Eukaryota</taxon>
        <taxon>Fungi</taxon>
        <taxon>Dikarya</taxon>
        <taxon>Ascomycota</taxon>
        <taxon>Pezizomycotina</taxon>
        <taxon>Dothideomycetes</taxon>
        <taxon>Pleosporomycetidae</taxon>
        <taxon>Pleosporales</taxon>
        <taxon>Massarineae</taxon>
        <taxon>Trematosphaeriaceae</taxon>
        <taxon>Trematosphaeria</taxon>
    </lineage>
</organism>
<dbReference type="GeneID" id="54577449"/>
<dbReference type="InterPro" id="IPR012677">
    <property type="entry name" value="Nucleotide-bd_a/b_plait_sf"/>
</dbReference>
<evidence type="ECO:0008006" key="4">
    <source>
        <dbReference type="Google" id="ProtNLM"/>
    </source>
</evidence>
<dbReference type="Proteomes" id="UP000800094">
    <property type="component" value="Unassembled WGS sequence"/>
</dbReference>
<evidence type="ECO:0000313" key="3">
    <source>
        <dbReference type="Proteomes" id="UP000800094"/>
    </source>
</evidence>
<dbReference type="GO" id="GO:0003676">
    <property type="term" value="F:nucleic acid binding"/>
    <property type="evidence" value="ECO:0007669"/>
    <property type="project" value="InterPro"/>
</dbReference>
<proteinExistence type="predicted"/>
<reference evidence="2" key="1">
    <citation type="journal article" date="2020" name="Stud. Mycol.">
        <title>101 Dothideomycetes genomes: a test case for predicting lifestyles and emergence of pathogens.</title>
        <authorList>
            <person name="Haridas S."/>
            <person name="Albert R."/>
            <person name="Binder M."/>
            <person name="Bloem J."/>
            <person name="Labutti K."/>
            <person name="Salamov A."/>
            <person name="Andreopoulos B."/>
            <person name="Baker S."/>
            <person name="Barry K."/>
            <person name="Bills G."/>
            <person name="Bluhm B."/>
            <person name="Cannon C."/>
            <person name="Castanera R."/>
            <person name="Culley D."/>
            <person name="Daum C."/>
            <person name="Ezra D."/>
            <person name="Gonzalez J."/>
            <person name="Henrissat B."/>
            <person name="Kuo A."/>
            <person name="Liang C."/>
            <person name="Lipzen A."/>
            <person name="Lutzoni F."/>
            <person name="Magnuson J."/>
            <person name="Mondo S."/>
            <person name="Nolan M."/>
            <person name="Ohm R."/>
            <person name="Pangilinan J."/>
            <person name="Park H.-J."/>
            <person name="Ramirez L."/>
            <person name="Alfaro M."/>
            <person name="Sun H."/>
            <person name="Tritt A."/>
            <person name="Yoshinaga Y."/>
            <person name="Zwiers L.-H."/>
            <person name="Turgeon B."/>
            <person name="Goodwin S."/>
            <person name="Spatafora J."/>
            <person name="Crous P."/>
            <person name="Grigoriev I."/>
        </authorList>
    </citation>
    <scope>NUCLEOTIDE SEQUENCE</scope>
    <source>
        <strain evidence="2">CBS 122368</strain>
    </source>
</reference>
<evidence type="ECO:0000313" key="2">
    <source>
        <dbReference type="EMBL" id="KAF2244459.1"/>
    </source>
</evidence>
<dbReference type="CDD" id="cd12261">
    <property type="entry name" value="RRM1_3_MRN1"/>
    <property type="match status" value="1"/>
</dbReference>
<keyword evidence="3" id="KW-1185">Reference proteome</keyword>